<dbReference type="EMBL" id="AGNL01018690">
    <property type="protein sequence ID" value="EJK62685.1"/>
    <property type="molecule type" value="Genomic_DNA"/>
</dbReference>
<evidence type="ECO:0000313" key="1">
    <source>
        <dbReference type="EMBL" id="EJK62685.1"/>
    </source>
</evidence>
<accession>K0SBN4</accession>
<dbReference type="Gene3D" id="3.80.10.10">
    <property type="entry name" value="Ribonuclease Inhibitor"/>
    <property type="match status" value="1"/>
</dbReference>
<reference evidence="1 2" key="1">
    <citation type="journal article" date="2012" name="Genome Biol.">
        <title>Genome and low-iron response of an oceanic diatom adapted to chronic iron limitation.</title>
        <authorList>
            <person name="Lommer M."/>
            <person name="Specht M."/>
            <person name="Roy A.S."/>
            <person name="Kraemer L."/>
            <person name="Andreson R."/>
            <person name="Gutowska M.A."/>
            <person name="Wolf J."/>
            <person name="Bergner S.V."/>
            <person name="Schilhabel M.B."/>
            <person name="Klostermeier U.C."/>
            <person name="Beiko R.G."/>
            <person name="Rosenstiel P."/>
            <person name="Hippler M."/>
            <person name="Laroche J."/>
        </authorList>
    </citation>
    <scope>NUCLEOTIDE SEQUENCE [LARGE SCALE GENOMIC DNA]</scope>
    <source>
        <strain evidence="1 2">CCMP1005</strain>
    </source>
</reference>
<dbReference type="eggNOG" id="ENOG502QU1H">
    <property type="taxonomic scope" value="Eukaryota"/>
</dbReference>
<organism evidence="1 2">
    <name type="scientific">Thalassiosira oceanica</name>
    <name type="common">Marine diatom</name>
    <dbReference type="NCBI Taxonomy" id="159749"/>
    <lineage>
        <taxon>Eukaryota</taxon>
        <taxon>Sar</taxon>
        <taxon>Stramenopiles</taxon>
        <taxon>Ochrophyta</taxon>
        <taxon>Bacillariophyta</taxon>
        <taxon>Coscinodiscophyceae</taxon>
        <taxon>Thalassiosirophycidae</taxon>
        <taxon>Thalassiosirales</taxon>
        <taxon>Thalassiosiraceae</taxon>
        <taxon>Thalassiosira</taxon>
    </lineage>
</organism>
<comment type="caution">
    <text evidence="1">The sequence shown here is derived from an EMBL/GenBank/DDBJ whole genome shotgun (WGS) entry which is preliminary data.</text>
</comment>
<evidence type="ECO:0000313" key="2">
    <source>
        <dbReference type="Proteomes" id="UP000266841"/>
    </source>
</evidence>
<gene>
    <name evidence="1" type="ORF">THAOC_16693</name>
</gene>
<keyword evidence="2" id="KW-1185">Reference proteome</keyword>
<dbReference type="AlphaFoldDB" id="K0SBN4"/>
<dbReference type="InterPro" id="IPR032675">
    <property type="entry name" value="LRR_dom_sf"/>
</dbReference>
<sequence>MLLKIDLGSNGIKTNGDKCIPDFLSTNPPIKELSLNDNRLDDNDAFHIGEALLSNTQLRLLNLRGNALTKKGKRVTRLRSTFGISPPDISALQSISDANLNAVSRANHTCKIQGISNQVKNLFNDGHRSAKVVRGMKLFSLIWHRHREDQTTSQLQSEFLDEGVKLVPHVMACINTYAAKFPKRKCLSVLFELARDWKTPEMYQLRHSENCHAVKLT</sequence>
<proteinExistence type="predicted"/>
<name>K0SBN4_THAOC</name>
<dbReference type="Proteomes" id="UP000266841">
    <property type="component" value="Unassembled WGS sequence"/>
</dbReference>
<dbReference type="SUPFAM" id="SSF52047">
    <property type="entry name" value="RNI-like"/>
    <property type="match status" value="1"/>
</dbReference>
<dbReference type="OrthoDB" id="188902at2759"/>
<protein>
    <submittedName>
        <fullName evidence="1">Uncharacterized protein</fullName>
    </submittedName>
</protein>